<reference evidence="2" key="1">
    <citation type="submission" date="2017-02" db="UniProtKB">
        <authorList>
            <consortium name="WormBaseParasite"/>
        </authorList>
    </citation>
    <scope>IDENTIFICATION</scope>
</reference>
<evidence type="ECO:0000256" key="1">
    <source>
        <dbReference type="SAM" id="Coils"/>
    </source>
</evidence>
<evidence type="ECO:0000313" key="2">
    <source>
        <dbReference type="WBParaSite" id="TTAC_0001129101-mRNA-1"/>
    </source>
</evidence>
<protein>
    <submittedName>
        <fullName evidence="2">MT domain-containing protein</fullName>
    </submittedName>
</protein>
<sequence length="153" mass="17238">LKESNFFALSPSFYLVVIICGFIHPRCTETYLVFIEPITDEVDQRIASLVDALEAAKQSKEQAQLATRHALMEEQERSAQYLECLKAAEKSSEVANRRAQIATNEVVNLRNDLNALREDLSKAHEDLATEKLKCSAAVNKIQQVGWLVDWMVG</sequence>
<keyword evidence="1" id="KW-0175">Coiled coil</keyword>
<feature type="coiled-coil region" evidence="1">
    <location>
        <begin position="46"/>
        <end position="133"/>
    </location>
</feature>
<dbReference type="AlphaFoldDB" id="A0A0R3XCL4"/>
<organism evidence="2">
    <name type="scientific">Hydatigena taeniaeformis</name>
    <name type="common">Feline tapeworm</name>
    <name type="synonym">Taenia taeniaeformis</name>
    <dbReference type="NCBI Taxonomy" id="6205"/>
    <lineage>
        <taxon>Eukaryota</taxon>
        <taxon>Metazoa</taxon>
        <taxon>Spiralia</taxon>
        <taxon>Lophotrochozoa</taxon>
        <taxon>Platyhelminthes</taxon>
        <taxon>Cestoda</taxon>
        <taxon>Eucestoda</taxon>
        <taxon>Cyclophyllidea</taxon>
        <taxon>Taeniidae</taxon>
        <taxon>Hydatigera</taxon>
    </lineage>
</organism>
<name>A0A0R3XCL4_HYDTA</name>
<accession>A0A0R3XCL4</accession>
<proteinExistence type="predicted"/>
<dbReference type="WBParaSite" id="TTAC_0001129101-mRNA-1">
    <property type="protein sequence ID" value="TTAC_0001129101-mRNA-1"/>
    <property type="gene ID" value="TTAC_0001129101"/>
</dbReference>
<dbReference type="STRING" id="6205.A0A0R3XCL4"/>